<accession>A0A2J6QMF8</accession>
<dbReference type="AlphaFoldDB" id="A0A2J6QMF8"/>
<evidence type="ECO:0000256" key="1">
    <source>
        <dbReference type="SAM" id="MobiDB-lite"/>
    </source>
</evidence>
<feature type="compositionally biased region" description="Low complexity" evidence="1">
    <location>
        <begin position="1"/>
        <end position="23"/>
    </location>
</feature>
<keyword evidence="3" id="KW-1185">Reference proteome</keyword>
<sequence>MSSSHSYSYSSTSYSASYSSSSSRNGQVSSGQRYVQTTSSSPSGTRVQIATQKLGEPIVHETRTYDSEGRQILDDGRALDQGNSGSEARRIEDVTDEKGAQ</sequence>
<gene>
    <name evidence="2" type="ORF">NA56DRAFT_684805</name>
</gene>
<dbReference type="OrthoDB" id="4161095at2759"/>
<dbReference type="EMBL" id="KZ613466">
    <property type="protein sequence ID" value="PMD27441.1"/>
    <property type="molecule type" value="Genomic_DNA"/>
</dbReference>
<name>A0A2J6QMF8_9HELO</name>
<protein>
    <submittedName>
        <fullName evidence="2">Uncharacterized protein</fullName>
    </submittedName>
</protein>
<proteinExistence type="predicted"/>
<feature type="compositionally biased region" description="Basic and acidic residues" evidence="1">
    <location>
        <begin position="87"/>
        <end position="101"/>
    </location>
</feature>
<evidence type="ECO:0000313" key="2">
    <source>
        <dbReference type="EMBL" id="PMD27441.1"/>
    </source>
</evidence>
<feature type="region of interest" description="Disordered" evidence="1">
    <location>
        <begin position="1"/>
        <end position="101"/>
    </location>
</feature>
<feature type="compositionally biased region" description="Polar residues" evidence="1">
    <location>
        <begin position="24"/>
        <end position="51"/>
    </location>
</feature>
<feature type="compositionally biased region" description="Basic and acidic residues" evidence="1">
    <location>
        <begin position="58"/>
        <end position="78"/>
    </location>
</feature>
<dbReference type="Proteomes" id="UP000235672">
    <property type="component" value="Unassembled WGS sequence"/>
</dbReference>
<reference evidence="2 3" key="1">
    <citation type="submission" date="2016-05" db="EMBL/GenBank/DDBJ databases">
        <title>A degradative enzymes factory behind the ericoid mycorrhizal symbiosis.</title>
        <authorList>
            <consortium name="DOE Joint Genome Institute"/>
            <person name="Martino E."/>
            <person name="Morin E."/>
            <person name="Grelet G."/>
            <person name="Kuo A."/>
            <person name="Kohler A."/>
            <person name="Daghino S."/>
            <person name="Barry K."/>
            <person name="Choi C."/>
            <person name="Cichocki N."/>
            <person name="Clum A."/>
            <person name="Copeland A."/>
            <person name="Hainaut M."/>
            <person name="Haridas S."/>
            <person name="Labutti K."/>
            <person name="Lindquist E."/>
            <person name="Lipzen A."/>
            <person name="Khouja H.-R."/>
            <person name="Murat C."/>
            <person name="Ohm R."/>
            <person name="Olson A."/>
            <person name="Spatafora J."/>
            <person name="Veneault-Fourrey C."/>
            <person name="Henrissat B."/>
            <person name="Grigoriev I."/>
            <person name="Martin F."/>
            <person name="Perotto S."/>
        </authorList>
    </citation>
    <scope>NUCLEOTIDE SEQUENCE [LARGE SCALE GENOMIC DNA]</scope>
    <source>
        <strain evidence="2 3">UAMH 7357</strain>
    </source>
</reference>
<evidence type="ECO:0000313" key="3">
    <source>
        <dbReference type="Proteomes" id="UP000235672"/>
    </source>
</evidence>
<organism evidence="2 3">
    <name type="scientific">Hyaloscypha hepaticicola</name>
    <dbReference type="NCBI Taxonomy" id="2082293"/>
    <lineage>
        <taxon>Eukaryota</taxon>
        <taxon>Fungi</taxon>
        <taxon>Dikarya</taxon>
        <taxon>Ascomycota</taxon>
        <taxon>Pezizomycotina</taxon>
        <taxon>Leotiomycetes</taxon>
        <taxon>Helotiales</taxon>
        <taxon>Hyaloscyphaceae</taxon>
        <taxon>Hyaloscypha</taxon>
    </lineage>
</organism>